<dbReference type="PRINTS" id="PR00080">
    <property type="entry name" value="SDRFAMILY"/>
</dbReference>
<dbReference type="SUPFAM" id="SSF51735">
    <property type="entry name" value="NAD(P)-binding Rossmann-fold domains"/>
    <property type="match status" value="1"/>
</dbReference>
<dbReference type="InterPro" id="IPR002347">
    <property type="entry name" value="SDR_fam"/>
</dbReference>
<dbReference type="InterPro" id="IPR036291">
    <property type="entry name" value="NAD(P)-bd_dom_sf"/>
</dbReference>
<protein>
    <submittedName>
        <fullName evidence="3">Beta-ketoacyl-ACP reductase</fullName>
    </submittedName>
</protein>
<dbReference type="GO" id="GO:0008206">
    <property type="term" value="P:bile acid metabolic process"/>
    <property type="evidence" value="ECO:0007669"/>
    <property type="project" value="UniProtKB-ARBA"/>
</dbReference>
<dbReference type="Proteomes" id="UP000628775">
    <property type="component" value="Unassembled WGS sequence"/>
</dbReference>
<dbReference type="PANTHER" id="PTHR43639">
    <property type="entry name" value="OXIDOREDUCTASE, SHORT-CHAIN DEHYDROGENASE/REDUCTASE FAMILY (AFU_ORTHOLOGUE AFUA_5G02870)"/>
    <property type="match status" value="1"/>
</dbReference>
<gene>
    <name evidence="3" type="primary">fabG</name>
    <name evidence="3" type="ORF">GCM10011391_01700</name>
</gene>
<comment type="caution">
    <text evidence="3">The sequence shown here is derived from an EMBL/GenBank/DDBJ whole genome shotgun (WGS) entry which is preliminary data.</text>
</comment>
<dbReference type="GO" id="GO:0016491">
    <property type="term" value="F:oxidoreductase activity"/>
    <property type="evidence" value="ECO:0007669"/>
    <property type="project" value="UniProtKB-KW"/>
</dbReference>
<dbReference type="Pfam" id="PF13561">
    <property type="entry name" value="adh_short_C2"/>
    <property type="match status" value="1"/>
</dbReference>
<dbReference type="InterPro" id="IPR020904">
    <property type="entry name" value="Sc_DH/Rdtase_CS"/>
</dbReference>
<evidence type="ECO:0000256" key="2">
    <source>
        <dbReference type="ARBA" id="ARBA00023002"/>
    </source>
</evidence>
<dbReference type="PROSITE" id="PS00061">
    <property type="entry name" value="ADH_SHORT"/>
    <property type="match status" value="1"/>
</dbReference>
<evidence type="ECO:0000313" key="4">
    <source>
        <dbReference type="Proteomes" id="UP000628775"/>
    </source>
</evidence>
<reference evidence="3" key="1">
    <citation type="journal article" date="2014" name="Int. J. Syst. Evol. Microbiol.">
        <title>Complete genome sequence of Corynebacterium casei LMG S-19264T (=DSM 44701T), isolated from a smear-ripened cheese.</title>
        <authorList>
            <consortium name="US DOE Joint Genome Institute (JGI-PGF)"/>
            <person name="Walter F."/>
            <person name="Albersmeier A."/>
            <person name="Kalinowski J."/>
            <person name="Ruckert C."/>
        </authorList>
    </citation>
    <scope>NUCLEOTIDE SEQUENCE</scope>
    <source>
        <strain evidence="3">CGMCC 1.15371</strain>
    </source>
</reference>
<sequence length="264" mass="28565">MDSYSEFLGKKVVITGAAGIYGQWIAEAFAAEGAELLLTDIREEELERQAEKLKGVPVTIHPSDLTDSESIQGLVQKVEALWGAPDIIINNAGIYPRHFLLKMSIEEWDKSMGINVRAPFFLTQQLTRLMIQREIPGSVINLVSGASKSVQIGGGHYSTAKAALSMLTRAFSLELAPFNIRVNAVGPGFSPGSEVSLLADDYIDNMVKSIPLGRTSGPHDAPQAILFLCSDKASFITGATLDVDGGRTAGKFNVPERFKEVILE</sequence>
<keyword evidence="2" id="KW-0560">Oxidoreductase</keyword>
<organism evidence="3 4">
    <name type="scientific">Pullulanibacillus camelliae</name>
    <dbReference type="NCBI Taxonomy" id="1707096"/>
    <lineage>
        <taxon>Bacteria</taxon>
        <taxon>Bacillati</taxon>
        <taxon>Bacillota</taxon>
        <taxon>Bacilli</taxon>
        <taxon>Bacillales</taxon>
        <taxon>Sporolactobacillaceae</taxon>
        <taxon>Pullulanibacillus</taxon>
    </lineage>
</organism>
<dbReference type="PANTHER" id="PTHR43639:SF1">
    <property type="entry name" value="SHORT-CHAIN DEHYDROGENASE_REDUCTASE FAMILY PROTEIN"/>
    <property type="match status" value="1"/>
</dbReference>
<reference evidence="3" key="2">
    <citation type="submission" date="2020-09" db="EMBL/GenBank/DDBJ databases">
        <authorList>
            <person name="Sun Q."/>
            <person name="Zhou Y."/>
        </authorList>
    </citation>
    <scope>NUCLEOTIDE SEQUENCE</scope>
    <source>
        <strain evidence="3">CGMCC 1.15371</strain>
    </source>
</reference>
<dbReference type="EMBL" id="BMIR01000001">
    <property type="protein sequence ID" value="GGE27007.1"/>
    <property type="molecule type" value="Genomic_DNA"/>
</dbReference>
<evidence type="ECO:0000256" key="1">
    <source>
        <dbReference type="ARBA" id="ARBA00006484"/>
    </source>
</evidence>
<keyword evidence="4" id="KW-1185">Reference proteome</keyword>
<dbReference type="PRINTS" id="PR00081">
    <property type="entry name" value="GDHRDH"/>
</dbReference>
<comment type="similarity">
    <text evidence="1">Belongs to the short-chain dehydrogenases/reductases (SDR) family.</text>
</comment>
<dbReference type="Gene3D" id="3.40.50.720">
    <property type="entry name" value="NAD(P)-binding Rossmann-like Domain"/>
    <property type="match status" value="1"/>
</dbReference>
<dbReference type="FunFam" id="3.40.50.720:FF:000084">
    <property type="entry name" value="Short-chain dehydrogenase reductase"/>
    <property type="match status" value="1"/>
</dbReference>
<proteinExistence type="inferred from homology"/>
<dbReference type="RefSeq" id="WP_188687909.1">
    <property type="nucleotide sequence ID" value="NZ_BMIR01000001.1"/>
</dbReference>
<dbReference type="AlphaFoldDB" id="A0A8J2VGG6"/>
<accession>A0A8J2VGG6</accession>
<name>A0A8J2VGG6_9BACL</name>
<evidence type="ECO:0000313" key="3">
    <source>
        <dbReference type="EMBL" id="GGE27007.1"/>
    </source>
</evidence>